<organism evidence="1 2">
    <name type="scientific">Phlebiopsis gigantea (strain 11061_1 CR5-6)</name>
    <name type="common">White-rot fungus</name>
    <name type="synonym">Peniophora gigantea</name>
    <dbReference type="NCBI Taxonomy" id="745531"/>
    <lineage>
        <taxon>Eukaryota</taxon>
        <taxon>Fungi</taxon>
        <taxon>Dikarya</taxon>
        <taxon>Basidiomycota</taxon>
        <taxon>Agaricomycotina</taxon>
        <taxon>Agaricomycetes</taxon>
        <taxon>Polyporales</taxon>
        <taxon>Phanerochaetaceae</taxon>
        <taxon>Phlebiopsis</taxon>
    </lineage>
</organism>
<dbReference type="EMBL" id="KN840523">
    <property type="protein sequence ID" value="KIP06218.1"/>
    <property type="molecule type" value="Genomic_DNA"/>
</dbReference>
<dbReference type="Proteomes" id="UP000053257">
    <property type="component" value="Unassembled WGS sequence"/>
</dbReference>
<protein>
    <submittedName>
        <fullName evidence="1">Uncharacterized protein</fullName>
    </submittedName>
</protein>
<evidence type="ECO:0000313" key="1">
    <source>
        <dbReference type="EMBL" id="KIP06218.1"/>
    </source>
</evidence>
<name>A0A0C3PJB4_PHLG1</name>
<dbReference type="AlphaFoldDB" id="A0A0C3PJB4"/>
<keyword evidence="2" id="KW-1185">Reference proteome</keyword>
<proteinExistence type="predicted"/>
<evidence type="ECO:0000313" key="2">
    <source>
        <dbReference type="Proteomes" id="UP000053257"/>
    </source>
</evidence>
<sequence length="298" mass="32864">MSLAVLWEATIPCLEETSEGPPWQKIDHLCPLLRRKESCATSSRTRRALFDTERSIVSFRLLNGLYPLVSCLTVTGKEKIKDDSEMVDGGATAEQLGMKGVKWNLFFSQAYMVTGNHQREAKCREAVARKAAKFQVPQTLYTERAGCHEGVTFPLDKLHFIGLIPITNGRCAYVCVLGYMEQSEALSTKGPMENGIQVNSEIGQFSGSGAYGAAVASNVPSGDSDSVYLYHPYPDIYDAPAARAAQDSEPVAAVSPINAHMYWDRSIRANALDEGLYQSHQHGCQWNTINDYPVFPTN</sequence>
<gene>
    <name evidence="1" type="ORF">PHLGIDRAFT_468266</name>
</gene>
<reference evidence="1 2" key="1">
    <citation type="journal article" date="2014" name="PLoS Genet.">
        <title>Analysis of the Phlebiopsis gigantea genome, transcriptome and secretome provides insight into its pioneer colonization strategies of wood.</title>
        <authorList>
            <person name="Hori C."/>
            <person name="Ishida T."/>
            <person name="Igarashi K."/>
            <person name="Samejima M."/>
            <person name="Suzuki H."/>
            <person name="Master E."/>
            <person name="Ferreira P."/>
            <person name="Ruiz-Duenas F.J."/>
            <person name="Held B."/>
            <person name="Canessa P."/>
            <person name="Larrondo L.F."/>
            <person name="Schmoll M."/>
            <person name="Druzhinina I.S."/>
            <person name="Kubicek C.P."/>
            <person name="Gaskell J.A."/>
            <person name="Kersten P."/>
            <person name="St John F."/>
            <person name="Glasner J."/>
            <person name="Sabat G."/>
            <person name="Splinter BonDurant S."/>
            <person name="Syed K."/>
            <person name="Yadav J."/>
            <person name="Mgbeahuruike A.C."/>
            <person name="Kovalchuk A."/>
            <person name="Asiegbu F.O."/>
            <person name="Lackner G."/>
            <person name="Hoffmeister D."/>
            <person name="Rencoret J."/>
            <person name="Gutierrez A."/>
            <person name="Sun H."/>
            <person name="Lindquist E."/>
            <person name="Barry K."/>
            <person name="Riley R."/>
            <person name="Grigoriev I.V."/>
            <person name="Henrissat B."/>
            <person name="Kues U."/>
            <person name="Berka R.M."/>
            <person name="Martinez A.T."/>
            <person name="Covert S.F."/>
            <person name="Blanchette R.A."/>
            <person name="Cullen D."/>
        </authorList>
    </citation>
    <scope>NUCLEOTIDE SEQUENCE [LARGE SCALE GENOMIC DNA]</scope>
    <source>
        <strain evidence="1 2">11061_1 CR5-6</strain>
    </source>
</reference>
<dbReference type="HOGENOM" id="CLU_934181_0_0_1"/>
<accession>A0A0C3PJB4</accession>